<comment type="caution">
    <text evidence="2">The sequence shown here is derived from an EMBL/GenBank/DDBJ whole genome shotgun (WGS) entry which is preliminary data.</text>
</comment>
<name>A0A168HU78_CORDF</name>
<sequence length="140" mass="14791">MVSAQEANALYICPESRRSSTSSASGTTSTTSTTSSSKPAAEASPDMNASVLGSQNPNHPLPAYARDYPKPAGALDIDEALNRKPGRWTFRGAVERSVKRGPRPSAHGTNAEDNLAMACAEAKKELLESAAQMNSAQRKQ</sequence>
<proteinExistence type="predicted"/>
<evidence type="ECO:0000313" key="3">
    <source>
        <dbReference type="Proteomes" id="UP000076881"/>
    </source>
</evidence>
<feature type="compositionally biased region" description="Low complexity" evidence="1">
    <location>
        <begin position="19"/>
        <end position="37"/>
    </location>
</feature>
<dbReference type="EMBL" id="AZHF01000003">
    <property type="protein sequence ID" value="OAA78269.1"/>
    <property type="molecule type" value="Genomic_DNA"/>
</dbReference>
<gene>
    <name evidence="2" type="ORF">LEL_05092</name>
</gene>
<reference evidence="2 3" key="1">
    <citation type="journal article" date="2016" name="Genome Biol. Evol.">
        <title>Divergent and convergent evolution of fungal pathogenicity.</title>
        <authorList>
            <person name="Shang Y."/>
            <person name="Xiao G."/>
            <person name="Zheng P."/>
            <person name="Cen K."/>
            <person name="Zhan S."/>
            <person name="Wang C."/>
        </authorList>
    </citation>
    <scope>NUCLEOTIDE SEQUENCE [LARGE SCALE GENOMIC DNA]</scope>
    <source>
        <strain evidence="2 3">RCEF 1005</strain>
    </source>
</reference>
<dbReference type="Proteomes" id="UP000076881">
    <property type="component" value="Unassembled WGS sequence"/>
</dbReference>
<dbReference type="OrthoDB" id="3563866at2759"/>
<organism evidence="2 3">
    <name type="scientific">Akanthomyces lecanii RCEF 1005</name>
    <dbReference type="NCBI Taxonomy" id="1081108"/>
    <lineage>
        <taxon>Eukaryota</taxon>
        <taxon>Fungi</taxon>
        <taxon>Dikarya</taxon>
        <taxon>Ascomycota</taxon>
        <taxon>Pezizomycotina</taxon>
        <taxon>Sordariomycetes</taxon>
        <taxon>Hypocreomycetidae</taxon>
        <taxon>Hypocreales</taxon>
        <taxon>Cordycipitaceae</taxon>
        <taxon>Akanthomyces</taxon>
        <taxon>Cordyceps confragosa</taxon>
    </lineage>
</organism>
<evidence type="ECO:0000313" key="2">
    <source>
        <dbReference type="EMBL" id="OAA78269.1"/>
    </source>
</evidence>
<dbReference type="AlphaFoldDB" id="A0A168HU78"/>
<evidence type="ECO:0000256" key="1">
    <source>
        <dbReference type="SAM" id="MobiDB-lite"/>
    </source>
</evidence>
<protein>
    <submittedName>
        <fullName evidence="2">Uncharacterized protein</fullName>
    </submittedName>
</protein>
<accession>A0A168HU78</accession>
<keyword evidence="3" id="KW-1185">Reference proteome</keyword>
<feature type="region of interest" description="Disordered" evidence="1">
    <location>
        <begin position="1"/>
        <end position="67"/>
    </location>
</feature>